<organism evidence="1 2">
    <name type="scientific">Massilia terrae</name>
    <dbReference type="NCBI Taxonomy" id="1811224"/>
    <lineage>
        <taxon>Bacteria</taxon>
        <taxon>Pseudomonadati</taxon>
        <taxon>Pseudomonadota</taxon>
        <taxon>Betaproteobacteria</taxon>
        <taxon>Burkholderiales</taxon>
        <taxon>Oxalobacteraceae</taxon>
        <taxon>Telluria group</taxon>
        <taxon>Massilia</taxon>
    </lineage>
</organism>
<protein>
    <submittedName>
        <fullName evidence="1">Uncharacterized protein</fullName>
    </submittedName>
</protein>
<name>A0ABT2CW90_9BURK</name>
<comment type="caution">
    <text evidence="1">The sequence shown here is derived from an EMBL/GenBank/DDBJ whole genome shotgun (WGS) entry which is preliminary data.</text>
</comment>
<keyword evidence="2" id="KW-1185">Reference proteome</keyword>
<proteinExistence type="predicted"/>
<reference evidence="1 2" key="1">
    <citation type="submission" date="2022-08" db="EMBL/GenBank/DDBJ databases">
        <title>Reclassification of Massilia species as members of the genera Telluria, Duganella, Pseudoduganella, Mokoshia gen. nov. and Zemynaea gen. nov. using orthogonal and non-orthogonal genome-based approaches.</title>
        <authorList>
            <person name="Bowman J.P."/>
        </authorList>
    </citation>
    <scope>NUCLEOTIDE SEQUENCE [LARGE SCALE GENOMIC DNA]</scope>
    <source>
        <strain evidence="1 2">JCM 31606</strain>
    </source>
</reference>
<accession>A0ABT2CW90</accession>
<sequence length="112" mass="12349">MRRFERQARCHGTLAWTRTNYVNNDPPQFLGGAPGSLQLKPYGAITPGKTGNVLAYDPAQFRPLIPGVDRVHTALRGKLKINDNTAACADLLYSYSKADETLRFHMGDTPSS</sequence>
<dbReference type="Proteomes" id="UP001204621">
    <property type="component" value="Unassembled WGS sequence"/>
</dbReference>
<evidence type="ECO:0000313" key="2">
    <source>
        <dbReference type="Proteomes" id="UP001204621"/>
    </source>
</evidence>
<evidence type="ECO:0000313" key="1">
    <source>
        <dbReference type="EMBL" id="MCS0658230.1"/>
    </source>
</evidence>
<dbReference type="EMBL" id="JANUGU010000002">
    <property type="protein sequence ID" value="MCS0658230.1"/>
    <property type="molecule type" value="Genomic_DNA"/>
</dbReference>
<gene>
    <name evidence="1" type="ORF">NX778_09155</name>
</gene>
<dbReference type="RefSeq" id="WP_258811418.1">
    <property type="nucleotide sequence ID" value="NZ_JANUGU010000002.1"/>
</dbReference>